<evidence type="ECO:0000313" key="1">
    <source>
        <dbReference type="EMBL" id="AYK15798.1"/>
    </source>
</evidence>
<dbReference type="InterPro" id="IPR011990">
    <property type="entry name" value="TPR-like_helical_dom_sf"/>
</dbReference>
<accession>A0A660HTZ4</accession>
<name>A0A660HTZ4_9EURY</name>
<protein>
    <submittedName>
        <fullName evidence="1">Uncharacterized protein</fullName>
    </submittedName>
</protein>
<keyword evidence="2" id="KW-1185">Reference proteome</keyword>
<reference evidence="1 2" key="1">
    <citation type="journal article" date="2016" name="Int. J. Syst. Evol. Microbiol.">
        <title>Methanosarcina flavescens sp. nov., a methanogenic archaeon isolated from a full-scale anaerobic digester.</title>
        <authorList>
            <person name="Kern T."/>
            <person name="Fischer M.A."/>
            <person name="Deppenmeier U."/>
            <person name="Schmitz R.A."/>
            <person name="Rother M."/>
        </authorList>
    </citation>
    <scope>NUCLEOTIDE SEQUENCE [LARGE SCALE GENOMIC DNA]</scope>
    <source>
        <strain evidence="1 2">E03.2</strain>
    </source>
</reference>
<dbReference type="Gene3D" id="1.25.40.10">
    <property type="entry name" value="Tetratricopeptide repeat domain"/>
    <property type="match status" value="1"/>
</dbReference>
<dbReference type="Proteomes" id="UP000053087">
    <property type="component" value="Chromosome"/>
</dbReference>
<evidence type="ECO:0000313" key="2">
    <source>
        <dbReference type="Proteomes" id="UP000053087"/>
    </source>
</evidence>
<sequence length="1113" mass="126893">MTKLKNNQYISFYMEKEAFLHQFESSLANNDKRLFAKTIYDLPADVIVGFTKEEFSRIVYISHQFSSQKMDRLVNTLGNKGQFFLKRASNEIDKINSCLLSKFYYSLFISLCGNNKERLKSALGNNAGVCLMLAEMGIDSRENLETAIRLCGDAMEIFPITSGYYTAALVNGYTAIQILSKMGIDSRENLETTIRFYMNVKGNFPKKSTSYADVLIKEGDARIKLAEMGIDSKENLETSIHLYDNARKNFPEKSINYADTLMKEGNTRIKLAEMGIDSINNLETAIRLYMEGREIFPKTSTEYVRLLFNEGTARHALAENGIDSKENLETAVRIFGDAREYFPKTSVDYAFSLINEGNARQILAEMGIDNRENLETAVHLYGEARKIVTKTSTEYAHSLMSEGSARQRLADMGIDSKENLETAIRFYIDSREIFPKTSSEYASSLTNEGNARLKLADMGIDSRENLEASVRLSCDARRIFPKTSASYAGALMNEGNARQILAEMGIDSRKNLETSIRFYKEARETFPKTSIDYARSLVAEGSARQTLALTGTNIKENLETVITLCCDSRNILSPISIDYAHALTNEGSARQTLALMGIDSKENLETAISLYGDAREIFTKTSASYALALMNEGAARQRLADMGIDNRENLETSVNLYGNAREIFTKTSADYARALMNEGNARKTLSEMGINSKDNFEKSKELYLQSISILEELGDGWAYSISLLNFNNLLKENFYKTGEKKYLEEWEKSLGDIEEKIKDRDIRYKELLLARIYEIRASLFEFEEDIGVSNAALEYYKAYEISHNVFYKFMKDFCQARIVKPSIFCKLVSDWKEIEKEGIFLDYYDYAVFECHLENALKSTINEEDELKLAVEKLREIRDRTQIKIIKDRVSAYIHLLQALIDCFNKDSYREAAENVKEGCKIFREYGDKQGQQMCEIFHNAVVRERDPDAWQEIIRNREFSSNFYSLLCEYSDRKRANLGFYRFDQVHEMLGAVSKDIEQVKDISTRTESKVDEIKSDLEDIKDKIDYVTISLKPGIKEEVEISVGAEYLGTGAKHIITISLQDISYSELKEDLEKIAGNRINRLSDIPPKLANTIKAYLLRHGKENILEKLA</sequence>
<dbReference type="EMBL" id="CP032683">
    <property type="protein sequence ID" value="AYK15798.1"/>
    <property type="molecule type" value="Genomic_DNA"/>
</dbReference>
<organism evidence="1 2">
    <name type="scientific">Methanosarcina flavescens</name>
    <dbReference type="NCBI Taxonomy" id="1715806"/>
    <lineage>
        <taxon>Archaea</taxon>
        <taxon>Methanobacteriati</taxon>
        <taxon>Methanobacteriota</taxon>
        <taxon>Stenosarchaea group</taxon>
        <taxon>Methanomicrobia</taxon>
        <taxon>Methanosarcinales</taxon>
        <taxon>Methanosarcinaceae</taxon>
        <taxon>Methanosarcina</taxon>
    </lineage>
</organism>
<dbReference type="KEGG" id="mfz:AOB57_011905"/>
<proteinExistence type="predicted"/>
<gene>
    <name evidence="1" type="ORF">AOB57_011905</name>
</gene>
<dbReference type="AlphaFoldDB" id="A0A660HTZ4"/>